<dbReference type="Proteomes" id="UP000076842">
    <property type="component" value="Unassembled WGS sequence"/>
</dbReference>
<keyword evidence="2" id="KW-1185">Reference proteome</keyword>
<organism evidence="1 2">
    <name type="scientific">Calocera cornea HHB12733</name>
    <dbReference type="NCBI Taxonomy" id="1353952"/>
    <lineage>
        <taxon>Eukaryota</taxon>
        <taxon>Fungi</taxon>
        <taxon>Dikarya</taxon>
        <taxon>Basidiomycota</taxon>
        <taxon>Agaricomycotina</taxon>
        <taxon>Dacrymycetes</taxon>
        <taxon>Dacrymycetales</taxon>
        <taxon>Dacrymycetaceae</taxon>
        <taxon>Calocera</taxon>
    </lineage>
</organism>
<evidence type="ECO:0000313" key="1">
    <source>
        <dbReference type="EMBL" id="KZT55112.1"/>
    </source>
</evidence>
<dbReference type="OrthoDB" id="4738875at2759"/>
<dbReference type="InParanoid" id="A0A165ELM7"/>
<gene>
    <name evidence="1" type="ORF">CALCODRAFT_499060</name>
</gene>
<dbReference type="SUPFAM" id="SSF55729">
    <property type="entry name" value="Acyl-CoA N-acyltransferases (Nat)"/>
    <property type="match status" value="1"/>
</dbReference>
<dbReference type="EMBL" id="KV424001">
    <property type="protein sequence ID" value="KZT55112.1"/>
    <property type="molecule type" value="Genomic_DNA"/>
</dbReference>
<dbReference type="AlphaFoldDB" id="A0A165ELM7"/>
<dbReference type="PANTHER" id="PTHR42791">
    <property type="entry name" value="GNAT FAMILY ACETYLTRANSFERASE"/>
    <property type="match status" value="1"/>
</dbReference>
<evidence type="ECO:0008006" key="3">
    <source>
        <dbReference type="Google" id="ProtNLM"/>
    </source>
</evidence>
<dbReference type="Gene3D" id="3.40.630.30">
    <property type="match status" value="1"/>
</dbReference>
<sequence>MTQGDVQLHIRRLIEPSELEMRGVLRVLTQAFMPDPVVEAIFAGPPTPAGLDAMNSGFVRAALVEGQGELWVAELERSQAKGIRDIVGVGVWYVPGNHALSDERESAEVWWAELLRIVGKKQADWFLDYFLPRMAGMWERYLPTPGDTLDDGYHCQMVCVLPQFHNNGIVSSLLAPVISRAVREGQRVLGEASSAENASKYAHMGCRIFGSESFEPLPETGLRAFKMWPLQVAPEAFLDNKYWNREKGAVSSRLAAKL</sequence>
<accession>A0A165ELM7</accession>
<name>A0A165ELM7_9BASI</name>
<evidence type="ECO:0000313" key="2">
    <source>
        <dbReference type="Proteomes" id="UP000076842"/>
    </source>
</evidence>
<dbReference type="PANTHER" id="PTHR42791:SF1">
    <property type="entry name" value="N-ACETYLTRANSFERASE DOMAIN-CONTAINING PROTEIN"/>
    <property type="match status" value="1"/>
</dbReference>
<dbReference type="InterPro" id="IPR052523">
    <property type="entry name" value="Trichothecene_AcTrans"/>
</dbReference>
<protein>
    <recommendedName>
        <fullName evidence="3">N-acetyltransferase domain-containing protein</fullName>
    </recommendedName>
</protein>
<reference evidence="1 2" key="1">
    <citation type="journal article" date="2016" name="Mol. Biol. Evol.">
        <title>Comparative Genomics of Early-Diverging Mushroom-Forming Fungi Provides Insights into the Origins of Lignocellulose Decay Capabilities.</title>
        <authorList>
            <person name="Nagy L.G."/>
            <person name="Riley R."/>
            <person name="Tritt A."/>
            <person name="Adam C."/>
            <person name="Daum C."/>
            <person name="Floudas D."/>
            <person name="Sun H."/>
            <person name="Yadav J.S."/>
            <person name="Pangilinan J."/>
            <person name="Larsson K.H."/>
            <person name="Matsuura K."/>
            <person name="Barry K."/>
            <person name="Labutti K."/>
            <person name="Kuo R."/>
            <person name="Ohm R.A."/>
            <person name="Bhattacharya S.S."/>
            <person name="Shirouzu T."/>
            <person name="Yoshinaga Y."/>
            <person name="Martin F.M."/>
            <person name="Grigoriev I.V."/>
            <person name="Hibbett D.S."/>
        </authorList>
    </citation>
    <scope>NUCLEOTIDE SEQUENCE [LARGE SCALE GENOMIC DNA]</scope>
    <source>
        <strain evidence="1 2">HHB12733</strain>
    </source>
</reference>
<dbReference type="InterPro" id="IPR016181">
    <property type="entry name" value="Acyl_CoA_acyltransferase"/>
</dbReference>
<proteinExistence type="predicted"/>